<accession>A0A2U9QZM7</accession>
<dbReference type="VEuPathDB" id="FungiDB:C5L36_0A09395"/>
<evidence type="ECO:0000313" key="1">
    <source>
        <dbReference type="EMBL" id="AWU74348.1"/>
    </source>
</evidence>
<dbReference type="EMBL" id="CP028773">
    <property type="protein sequence ID" value="AWU74348.1"/>
    <property type="molecule type" value="Genomic_DNA"/>
</dbReference>
<protein>
    <submittedName>
        <fullName evidence="1">Uncharacterized protein</fullName>
    </submittedName>
</protein>
<dbReference type="Proteomes" id="UP000249293">
    <property type="component" value="Chromosome 1"/>
</dbReference>
<dbReference type="GeneID" id="40382058"/>
<reference evidence="1 2" key="1">
    <citation type="submission" date="2018-06" db="EMBL/GenBank/DDBJ databases">
        <title>Population genomics shows no distinction between pathogenic Candida krusei and environmental Pichia kudriavzevii: One species, four names.</title>
        <authorList>
            <person name="Douglass A.P."/>
            <person name="Offei B."/>
            <person name="Braun-Galleani S."/>
            <person name="Coughlan A.Y."/>
            <person name="Martos A."/>
            <person name="Ortiz-Merino R.A."/>
            <person name="Byrne K.P."/>
            <person name="Wolfe K.H."/>
        </authorList>
    </citation>
    <scope>NUCLEOTIDE SEQUENCE [LARGE SCALE GENOMIC DNA]</scope>
    <source>
        <strain evidence="1 2">CBS573</strain>
    </source>
</reference>
<proteinExistence type="predicted"/>
<dbReference type="RefSeq" id="XP_029319825.1">
    <property type="nucleotide sequence ID" value="XM_029463965.1"/>
</dbReference>
<name>A0A2U9QZM7_PICKU</name>
<dbReference type="KEGG" id="pkz:C5L36_0A09395"/>
<keyword evidence="2" id="KW-1185">Reference proteome</keyword>
<organism evidence="1 2">
    <name type="scientific">Pichia kudriavzevii</name>
    <name type="common">Yeast</name>
    <name type="synonym">Issatchenkia orientalis</name>
    <dbReference type="NCBI Taxonomy" id="4909"/>
    <lineage>
        <taxon>Eukaryota</taxon>
        <taxon>Fungi</taxon>
        <taxon>Dikarya</taxon>
        <taxon>Ascomycota</taxon>
        <taxon>Saccharomycotina</taxon>
        <taxon>Pichiomycetes</taxon>
        <taxon>Pichiales</taxon>
        <taxon>Pichiaceae</taxon>
        <taxon>Pichia</taxon>
    </lineage>
</organism>
<evidence type="ECO:0000313" key="2">
    <source>
        <dbReference type="Proteomes" id="UP000249293"/>
    </source>
</evidence>
<gene>
    <name evidence="1" type="ORF">C5L36_0A09395</name>
</gene>
<sequence length="123" mass="14532">MSDFFSRYYGVKSGVEQQEVYESLLIRLEEVTAEFIRGKAYHKPRHLNFPLLQIRKKKRKRKRKHIASRAIKEGCTNPLLVFTHKSVSRVNSTTAEIFPIFQVCEEGREKKSMENRVVVQEEF</sequence>
<dbReference type="AlphaFoldDB" id="A0A2U9QZM7"/>